<dbReference type="Pfam" id="PF13489">
    <property type="entry name" value="Methyltransf_23"/>
    <property type="match status" value="1"/>
</dbReference>
<dbReference type="PANTHER" id="PTHR43179">
    <property type="entry name" value="RHAMNOSYLTRANSFERASE WBBL"/>
    <property type="match status" value="1"/>
</dbReference>
<name>A0A4R1PTN6_9FIRM</name>
<dbReference type="Proteomes" id="UP000295063">
    <property type="component" value="Unassembled WGS sequence"/>
</dbReference>
<comment type="similarity">
    <text evidence="2">Belongs to the glycosyltransferase 2 family.</text>
</comment>
<keyword evidence="8" id="KW-1185">Reference proteome</keyword>
<dbReference type="RefSeq" id="WP_132082609.1">
    <property type="nucleotide sequence ID" value="NZ_SLUI01000013.1"/>
</dbReference>
<dbReference type="OrthoDB" id="9771846at2"/>
<keyword evidence="3" id="KW-0328">Glycosyltransferase</keyword>
<dbReference type="Gene3D" id="3.90.550.10">
    <property type="entry name" value="Spore Coat Polysaccharide Biosynthesis Protein SpsA, Chain A"/>
    <property type="match status" value="2"/>
</dbReference>
<dbReference type="SUPFAM" id="SSF53335">
    <property type="entry name" value="S-adenosyl-L-methionine-dependent methyltransferases"/>
    <property type="match status" value="1"/>
</dbReference>
<dbReference type="PANTHER" id="PTHR43179:SF12">
    <property type="entry name" value="GALACTOFURANOSYLTRANSFERASE GLFT2"/>
    <property type="match status" value="1"/>
</dbReference>
<organism evidence="7 8">
    <name type="scientific">Anaerospora hongkongensis</name>
    <dbReference type="NCBI Taxonomy" id="244830"/>
    <lineage>
        <taxon>Bacteria</taxon>
        <taxon>Bacillati</taxon>
        <taxon>Bacillota</taxon>
        <taxon>Negativicutes</taxon>
        <taxon>Selenomonadales</taxon>
        <taxon>Sporomusaceae</taxon>
        <taxon>Anaerospora</taxon>
    </lineage>
</organism>
<evidence type="ECO:0000313" key="8">
    <source>
        <dbReference type="Proteomes" id="UP000295063"/>
    </source>
</evidence>
<accession>A0A4R1PTN6</accession>
<dbReference type="InterPro" id="IPR059123">
    <property type="entry name" value="StrF_dom"/>
</dbReference>
<feature type="domain" description="Glycosyltransferase 2-like" evidence="5">
    <location>
        <begin position="4"/>
        <end position="168"/>
    </location>
</feature>
<dbReference type="InterPro" id="IPR001173">
    <property type="entry name" value="Glyco_trans_2-like"/>
</dbReference>
<dbReference type="Pfam" id="PF00535">
    <property type="entry name" value="Glycos_transf_2"/>
    <property type="match status" value="1"/>
</dbReference>
<sequence length="685" mass="78366">MKTSIIIWTYNKLNYLRQCIESIRTYTDVEKYEIIIIDDNSDDGTLEWLKSQSDLIIIFQEQGMGYLKGYNKGIEMASGDNILLLDNDVIVSHGWLDNLITCLYSNEKIGAVGPVTNNSAYAQAIPVSYQSMDEMHAYAQKHNYSNLNVWEERIKLVGYCMLIKKNVIDDIGLLDESFSPGYLADDDYSFRIRQSGFRLILCKNTFVHHFGDAHFTGFNFDHRNLLEKFSTKWGFNPIYSTSIRQDIINLIENPKEQSINVLEIGCACGATLLQIKSIYPKANLFGIELNDQAALSARLFANVIAADIEKTVLPYQEEYFDYIILADVLEHLENPWRALENIKAYLKPGGQVLASIPNILHFSVLRNLLQGYWSYEDAGILDKTHLRFFTLHEIEKLFQDTGYKINSCRPNYIFETASDQQFISALANVSGNSRLIDLCRAYQYVVKAFKPAPVLPIILPGRLLNTNKFCFITCENDARFYQVCLSQINNLEIPEGYEVEILSIKDSVSMTSAYNQAIGKSNAKYKVYLHQDVYILHKRFMQDVLDIFQNSEIGMIGVAGSALIPANGIWWESNCNYGKVYDSHMGVMGLVALKEVEGDYQEVQCIDGLIMITQYDLPWREDLFNGWHFYDSSQSMEFIKAGYKVVIPKQSQPWCTHECGVTKLGNGYHDYRQVFINNYLQPKAT</sequence>
<proteinExistence type="inferred from homology"/>
<dbReference type="InterPro" id="IPR029044">
    <property type="entry name" value="Nucleotide-diphossugar_trans"/>
</dbReference>
<dbReference type="InterPro" id="IPR029063">
    <property type="entry name" value="SAM-dependent_MTases_sf"/>
</dbReference>
<evidence type="ECO:0000256" key="2">
    <source>
        <dbReference type="ARBA" id="ARBA00006739"/>
    </source>
</evidence>
<comment type="pathway">
    <text evidence="1">Cell wall biogenesis; cell wall polysaccharide biosynthesis.</text>
</comment>
<dbReference type="AlphaFoldDB" id="A0A4R1PTN6"/>
<feature type="domain" description="Streptomycin biosynthesis protein StrF" evidence="6">
    <location>
        <begin position="470"/>
        <end position="679"/>
    </location>
</feature>
<dbReference type="Pfam" id="PF13712">
    <property type="entry name" value="Glyco_tranf_2_5"/>
    <property type="match status" value="1"/>
</dbReference>
<dbReference type="GO" id="GO:0016757">
    <property type="term" value="F:glycosyltransferase activity"/>
    <property type="evidence" value="ECO:0007669"/>
    <property type="project" value="UniProtKB-KW"/>
</dbReference>
<dbReference type="Gene3D" id="3.40.50.150">
    <property type="entry name" value="Vaccinia Virus protein VP39"/>
    <property type="match status" value="1"/>
</dbReference>
<dbReference type="SUPFAM" id="SSF53448">
    <property type="entry name" value="Nucleotide-diphospho-sugar transferases"/>
    <property type="match status" value="2"/>
</dbReference>
<evidence type="ECO:0000256" key="1">
    <source>
        <dbReference type="ARBA" id="ARBA00004776"/>
    </source>
</evidence>
<comment type="caution">
    <text evidence="7">The sequence shown here is derived from an EMBL/GenBank/DDBJ whole genome shotgun (WGS) entry which is preliminary data.</text>
</comment>
<evidence type="ECO:0000313" key="7">
    <source>
        <dbReference type="EMBL" id="TCL35192.1"/>
    </source>
</evidence>
<dbReference type="EMBL" id="SLUI01000013">
    <property type="protein sequence ID" value="TCL35192.1"/>
    <property type="molecule type" value="Genomic_DNA"/>
</dbReference>
<keyword evidence="4 7" id="KW-0808">Transferase</keyword>
<evidence type="ECO:0000259" key="6">
    <source>
        <dbReference type="Pfam" id="PF13712"/>
    </source>
</evidence>
<evidence type="ECO:0000256" key="4">
    <source>
        <dbReference type="ARBA" id="ARBA00022679"/>
    </source>
</evidence>
<evidence type="ECO:0000259" key="5">
    <source>
        <dbReference type="Pfam" id="PF00535"/>
    </source>
</evidence>
<reference evidence="7 8" key="1">
    <citation type="submission" date="2019-03" db="EMBL/GenBank/DDBJ databases">
        <title>Genomic Encyclopedia of Type Strains, Phase IV (KMG-IV): sequencing the most valuable type-strain genomes for metagenomic binning, comparative biology and taxonomic classification.</title>
        <authorList>
            <person name="Goeker M."/>
        </authorList>
    </citation>
    <scope>NUCLEOTIDE SEQUENCE [LARGE SCALE GENOMIC DNA]</scope>
    <source>
        <strain evidence="7 8">DSM 15969</strain>
    </source>
</reference>
<gene>
    <name evidence="7" type="ORF">EV210_11332</name>
</gene>
<evidence type="ECO:0000256" key="3">
    <source>
        <dbReference type="ARBA" id="ARBA00022676"/>
    </source>
</evidence>
<dbReference type="CDD" id="cd02440">
    <property type="entry name" value="AdoMet_MTases"/>
    <property type="match status" value="1"/>
</dbReference>
<protein>
    <submittedName>
        <fullName evidence="7">GT2 family glycosyltransferase</fullName>
    </submittedName>
</protein>